<evidence type="ECO:0000313" key="9">
    <source>
        <dbReference type="EMBL" id="TVM34895.1"/>
    </source>
</evidence>
<keyword evidence="6" id="KW-0804">Transcription</keyword>
<evidence type="ECO:0000256" key="2">
    <source>
        <dbReference type="ARBA" id="ARBA00022840"/>
    </source>
</evidence>
<dbReference type="PANTHER" id="PTHR32071:SF57">
    <property type="entry name" value="C4-DICARBOXYLATE TRANSPORT TRANSCRIPTIONAL REGULATORY PROTEIN DCTD"/>
    <property type="match status" value="1"/>
</dbReference>
<keyword evidence="5" id="KW-0010">Activator</keyword>
<gene>
    <name evidence="9" type="ORF">DQK91_05655</name>
</gene>
<dbReference type="OrthoDB" id="9763792at2"/>
<dbReference type="GO" id="GO:0006355">
    <property type="term" value="P:regulation of DNA-templated transcription"/>
    <property type="evidence" value="ECO:0007669"/>
    <property type="project" value="InterPro"/>
</dbReference>
<dbReference type="AlphaFoldDB" id="A0A6P1ZJH2"/>
<dbReference type="RefSeq" id="WP_144234498.1">
    <property type="nucleotide sequence ID" value="NZ_QMIF01000003.1"/>
</dbReference>
<evidence type="ECO:0000256" key="7">
    <source>
        <dbReference type="SAM" id="MobiDB-lite"/>
    </source>
</evidence>
<reference evidence="9 10" key="1">
    <citation type="submission" date="2018-06" db="EMBL/GenBank/DDBJ databases">
        <title>Complete genome of Desulfovibrio marinus P48SEP.</title>
        <authorList>
            <person name="Crispim J.S."/>
            <person name="Vidigal P.M.P."/>
            <person name="Silva L.C.F."/>
            <person name="Araujo L.C."/>
            <person name="Laguardia C.N."/>
            <person name="Dias R.S."/>
            <person name="Sousa M.P."/>
            <person name="Paula S.O."/>
            <person name="Silva C."/>
        </authorList>
    </citation>
    <scope>NUCLEOTIDE SEQUENCE [LARGE SCALE GENOMIC DNA]</scope>
    <source>
        <strain evidence="9 10">P48SEP</strain>
    </source>
</reference>
<dbReference type="PROSITE" id="PS00688">
    <property type="entry name" value="SIGMA54_INTERACT_3"/>
    <property type="match status" value="1"/>
</dbReference>
<keyword evidence="4" id="KW-0238">DNA-binding</keyword>
<dbReference type="InterPro" id="IPR058031">
    <property type="entry name" value="AAA_lid_NorR"/>
</dbReference>
<dbReference type="InterPro" id="IPR003018">
    <property type="entry name" value="GAF"/>
</dbReference>
<dbReference type="InterPro" id="IPR025943">
    <property type="entry name" value="Sigma_54_int_dom_ATP-bd_2"/>
</dbReference>
<dbReference type="InterPro" id="IPR002197">
    <property type="entry name" value="HTH_Fis"/>
</dbReference>
<dbReference type="InterPro" id="IPR000014">
    <property type="entry name" value="PAS"/>
</dbReference>
<accession>A0A6P1ZJH2</accession>
<dbReference type="PRINTS" id="PR01590">
    <property type="entry name" value="HTHFIS"/>
</dbReference>
<dbReference type="InterPro" id="IPR025944">
    <property type="entry name" value="Sigma_54_int_dom_CS"/>
</dbReference>
<organism evidence="9 10">
    <name type="scientific">Oceanidesulfovibrio marinus</name>
    <dbReference type="NCBI Taxonomy" id="370038"/>
    <lineage>
        <taxon>Bacteria</taxon>
        <taxon>Pseudomonadati</taxon>
        <taxon>Thermodesulfobacteriota</taxon>
        <taxon>Desulfovibrionia</taxon>
        <taxon>Desulfovibrionales</taxon>
        <taxon>Desulfovibrionaceae</taxon>
        <taxon>Oceanidesulfovibrio</taxon>
    </lineage>
</organism>
<dbReference type="FunFam" id="3.40.50.300:FF:000006">
    <property type="entry name" value="DNA-binding transcriptional regulator NtrC"/>
    <property type="match status" value="1"/>
</dbReference>
<dbReference type="InterPro" id="IPR002078">
    <property type="entry name" value="Sigma_54_int"/>
</dbReference>
<sequence length="708" mass="78368">MRTPLPTDDYSSPEDTLQEFREHSDFYSNFVAPGGPQTLFWQKIYDARQQFHEGKSGQFTHIRPHIIRSWKRSSAAGAPYTGLPSVRLSAEELNNVLKRNEFLLSTAKPVMQELLENIHPTSNCIILTDSNGVYLYTRGDDLGAGRRPSTPLRGLVSGEPIEGTTSMGICLVEQQATCVLGCEHYNPYFDSWSCAAAPIFDHENKLAGTLSMTMARDNFNHHGFGLVIAAAKAVTEQMRLRHLLQETQTIMEILGEAVIVLDANSRVRMINRYAKQLFHVQDDAIGRDFASLAETISGECFLRSGNKVKDNECSMRLVDGSFLQCVYSSSPVPEGGLCVTLRESRRVHKLTNRITRAKAVYTFQDIIGSSKSTRTALQLAHKASENAMTTLILGQSGVGKELFAQAIHNASDRRDQPFIVINCGAIPRDLVQSELFGYEGGAFTGASRHGAPGKFELADGGTLFLDEIGDMPLAAQVNLLRVLQEGEVTRVGGKRSRQVDVRVVAATHRDLARRVADGTFRHDLYYRLNVLVIPIPSLRERREDIQVLANFFLEKMTHTLNKPLEGFTPEAMHCLKAYDWPGNIRELENLVERAAVVADGPFIGKEDLPSEFWSPVATAAPGTDTPSVVQMAAPDTFGARDEADATGETAGEQWEQPSQEKQRIMDALRAANGNVRAAAKDIGVSRVTLYAHIKRHGLSLEPFRQRKS</sequence>
<dbReference type="InterPro" id="IPR029016">
    <property type="entry name" value="GAF-like_dom_sf"/>
</dbReference>
<feature type="region of interest" description="Disordered" evidence="7">
    <location>
        <begin position="639"/>
        <end position="659"/>
    </location>
</feature>
<proteinExistence type="predicted"/>
<dbReference type="EMBL" id="QMIF01000003">
    <property type="protein sequence ID" value="TVM34895.1"/>
    <property type="molecule type" value="Genomic_DNA"/>
</dbReference>
<dbReference type="SUPFAM" id="SSF46689">
    <property type="entry name" value="Homeodomain-like"/>
    <property type="match status" value="1"/>
</dbReference>
<dbReference type="Proteomes" id="UP000434052">
    <property type="component" value="Unassembled WGS sequence"/>
</dbReference>
<evidence type="ECO:0000259" key="8">
    <source>
        <dbReference type="PROSITE" id="PS50045"/>
    </source>
</evidence>
<keyword evidence="2" id="KW-0067">ATP-binding</keyword>
<comment type="caution">
    <text evidence="9">The sequence shown here is derived from an EMBL/GenBank/DDBJ whole genome shotgun (WGS) entry which is preliminary data.</text>
</comment>
<evidence type="ECO:0000256" key="1">
    <source>
        <dbReference type="ARBA" id="ARBA00022741"/>
    </source>
</evidence>
<dbReference type="Gene3D" id="3.40.50.300">
    <property type="entry name" value="P-loop containing nucleotide triphosphate hydrolases"/>
    <property type="match status" value="1"/>
</dbReference>
<dbReference type="CDD" id="cd00130">
    <property type="entry name" value="PAS"/>
    <property type="match status" value="1"/>
</dbReference>
<evidence type="ECO:0000256" key="3">
    <source>
        <dbReference type="ARBA" id="ARBA00023015"/>
    </source>
</evidence>
<dbReference type="PROSITE" id="PS00676">
    <property type="entry name" value="SIGMA54_INTERACT_2"/>
    <property type="match status" value="1"/>
</dbReference>
<keyword evidence="3" id="KW-0805">Transcription regulation</keyword>
<dbReference type="Gene3D" id="1.10.8.60">
    <property type="match status" value="1"/>
</dbReference>
<dbReference type="Pfam" id="PF25601">
    <property type="entry name" value="AAA_lid_14"/>
    <property type="match status" value="1"/>
</dbReference>
<dbReference type="SUPFAM" id="SSF55781">
    <property type="entry name" value="GAF domain-like"/>
    <property type="match status" value="1"/>
</dbReference>
<dbReference type="FunFam" id="1.10.8.60:FF:000014">
    <property type="entry name" value="DNA-binding transcriptional regulator NtrC"/>
    <property type="match status" value="1"/>
</dbReference>
<dbReference type="InterPro" id="IPR027417">
    <property type="entry name" value="P-loop_NTPase"/>
</dbReference>
<evidence type="ECO:0000256" key="5">
    <source>
        <dbReference type="ARBA" id="ARBA00023159"/>
    </source>
</evidence>
<dbReference type="GO" id="GO:0005524">
    <property type="term" value="F:ATP binding"/>
    <property type="evidence" value="ECO:0007669"/>
    <property type="project" value="UniProtKB-KW"/>
</dbReference>
<evidence type="ECO:0000313" key="10">
    <source>
        <dbReference type="Proteomes" id="UP000434052"/>
    </source>
</evidence>
<dbReference type="SUPFAM" id="SSF55785">
    <property type="entry name" value="PYP-like sensor domain (PAS domain)"/>
    <property type="match status" value="1"/>
</dbReference>
<keyword evidence="1" id="KW-0547">Nucleotide-binding</keyword>
<evidence type="ECO:0000256" key="6">
    <source>
        <dbReference type="ARBA" id="ARBA00023163"/>
    </source>
</evidence>
<dbReference type="CDD" id="cd00009">
    <property type="entry name" value="AAA"/>
    <property type="match status" value="1"/>
</dbReference>
<name>A0A6P1ZJH2_9BACT</name>
<dbReference type="Gene3D" id="1.10.10.60">
    <property type="entry name" value="Homeodomain-like"/>
    <property type="match status" value="1"/>
</dbReference>
<evidence type="ECO:0000256" key="4">
    <source>
        <dbReference type="ARBA" id="ARBA00023125"/>
    </source>
</evidence>
<dbReference type="Pfam" id="PF00158">
    <property type="entry name" value="Sigma54_activat"/>
    <property type="match status" value="1"/>
</dbReference>
<dbReference type="InterPro" id="IPR035965">
    <property type="entry name" value="PAS-like_dom_sf"/>
</dbReference>
<dbReference type="PROSITE" id="PS50045">
    <property type="entry name" value="SIGMA54_INTERACT_4"/>
    <property type="match status" value="1"/>
</dbReference>
<dbReference type="Pfam" id="PF02954">
    <property type="entry name" value="HTH_8"/>
    <property type="match status" value="1"/>
</dbReference>
<dbReference type="Pfam" id="PF01590">
    <property type="entry name" value="GAF"/>
    <property type="match status" value="1"/>
</dbReference>
<dbReference type="GO" id="GO:0043565">
    <property type="term" value="F:sequence-specific DNA binding"/>
    <property type="evidence" value="ECO:0007669"/>
    <property type="project" value="InterPro"/>
</dbReference>
<protein>
    <submittedName>
        <fullName evidence="9">Transcriptional regulator</fullName>
    </submittedName>
</protein>
<feature type="domain" description="Sigma-54 factor interaction" evidence="8">
    <location>
        <begin position="366"/>
        <end position="596"/>
    </location>
</feature>
<dbReference type="InterPro" id="IPR009057">
    <property type="entry name" value="Homeodomain-like_sf"/>
</dbReference>
<dbReference type="Gene3D" id="3.30.450.20">
    <property type="entry name" value="PAS domain"/>
    <property type="match status" value="1"/>
</dbReference>
<dbReference type="SMART" id="SM00382">
    <property type="entry name" value="AAA"/>
    <property type="match status" value="1"/>
</dbReference>
<dbReference type="SUPFAM" id="SSF52540">
    <property type="entry name" value="P-loop containing nucleoside triphosphate hydrolases"/>
    <property type="match status" value="1"/>
</dbReference>
<dbReference type="InterPro" id="IPR003593">
    <property type="entry name" value="AAA+_ATPase"/>
</dbReference>
<dbReference type="Gene3D" id="3.30.450.40">
    <property type="match status" value="1"/>
</dbReference>
<dbReference type="PANTHER" id="PTHR32071">
    <property type="entry name" value="TRANSCRIPTIONAL REGULATORY PROTEIN"/>
    <property type="match status" value="1"/>
</dbReference>